<sequence length="838" mass="92326">MAYTTLLRCTLVAAALSAVNAFASPTTAAPRAKTTTSVDKAYRESLTYFFDRPATSMMEALPLGNGRLGMLSDGGVQHQRITLNESSMWSGSVDSTAWNAEAYKQLPAIRKLLLAGRAKEAEDLIYRTFVCGGVGSGRGQGANTPYGSYQVGGFLHLNWDKAPELSGYYRGLSLSEGVSKESLVVDGQAYRTKRLYSVLGREVQVVHLTNHSEEARRDTLRLSLSRPENGHPAAEAGFLTLSGQLPDGKGGRGMSYAIVVRPVLPQGGTLITRGDELLVVNAPTIELYIAHNTNYYDKRLPVMARSIEQTLQAKAVGEANLFAEHVQRFTAQMDRVQARFLGSDPALSSLPIQRRLIAYYEHPERDPALAALYMQLGRYLLISSTRPGALPPNLQGIWTETIQAPWNGDYHLNINLQMNYWPAEKGALPETVGALTDWVESIVPSGERTARTFYRAKGWVTHVLGNVWQFTAPGEHPSWGATNTSAAWLCEHLYNHYRYSQDRAYLQRIYPVMQGAARFFLTTLVKDPKSGYLVNVPTTSPENSYYTPQGKAVAVAAGSTMDNQILRELFSTTREAAMALGRDRTFVDSLSTALRQLKPTTLGPDGRIMEWMEDYKEVEPHHRHVSHLYGLFPGSEITPHGTPELAEGAKKTLIARGSSSTSWSMGWKVNFHARLGDAEGAYEVLNMLLRPVDAIDPKTNKPYGSGTEPNLFSSHPPFQIDGNFGGSSGIMEMLLSSETGCIIPLPALPKAWKDGSIQGLRVIGNATCSLSWSAGQLDRLVLEAHHAYRHTLLLPDEGRGYVLRLNGRPLDTKTLLHQGRLRLPQMQAGDRLEVVKKP</sequence>
<feature type="chain" id="PRO_5007462246" evidence="1">
    <location>
        <begin position="24"/>
        <end position="838"/>
    </location>
</feature>
<reference evidence="6" key="1">
    <citation type="submission" date="2016-01" db="EMBL/GenBank/DDBJ databases">
        <authorList>
            <person name="Mitreva M."/>
            <person name="Pepin K.H."/>
            <person name="Mihindukulasuriya K.A."/>
            <person name="Fulton R."/>
            <person name="Fronick C."/>
            <person name="O'Laughlin M."/>
            <person name="Miner T."/>
            <person name="Herter B."/>
            <person name="Rosa B.A."/>
            <person name="Cordes M."/>
            <person name="Tomlinson C."/>
            <person name="Wollam A."/>
            <person name="Palsikar V.B."/>
            <person name="Mardis E.R."/>
            <person name="Wilson R.K."/>
        </authorList>
    </citation>
    <scope>NUCLEOTIDE SEQUENCE [LARGE SCALE GENOMIC DNA]</scope>
    <source>
        <strain evidence="6">KA00683</strain>
    </source>
</reference>
<evidence type="ECO:0000259" key="4">
    <source>
        <dbReference type="Pfam" id="PF22124"/>
    </source>
</evidence>
<dbReference type="InterPro" id="IPR049053">
    <property type="entry name" value="AFCA-like_C"/>
</dbReference>
<dbReference type="OrthoDB" id="9802600at2"/>
<feature type="domain" description="Glycosyl hydrolase family 95 N-terminal" evidence="2">
    <location>
        <begin position="50"/>
        <end position="296"/>
    </location>
</feature>
<dbReference type="Pfam" id="PF22124">
    <property type="entry name" value="Glyco_hydro_95_cat"/>
    <property type="match status" value="1"/>
</dbReference>
<gene>
    <name evidence="5" type="ORF">HMPREF3185_01615</name>
</gene>
<evidence type="ECO:0000313" key="5">
    <source>
        <dbReference type="EMBL" id="KXB74723.1"/>
    </source>
</evidence>
<keyword evidence="6" id="KW-1185">Reference proteome</keyword>
<dbReference type="PIRSF" id="PIRSF007663">
    <property type="entry name" value="UCP007663"/>
    <property type="match status" value="1"/>
</dbReference>
<evidence type="ECO:0000313" key="6">
    <source>
        <dbReference type="Proteomes" id="UP000070224"/>
    </source>
</evidence>
<dbReference type="PATRIC" id="fig|322095.3.peg.1591"/>
<dbReference type="Gene3D" id="1.50.10.10">
    <property type="match status" value="1"/>
</dbReference>
<dbReference type="Pfam" id="PF21307">
    <property type="entry name" value="Glyco_hydro_95_C"/>
    <property type="match status" value="1"/>
</dbReference>
<dbReference type="InterPro" id="IPR016518">
    <property type="entry name" value="Alpha-L-fucosidase"/>
</dbReference>
<dbReference type="GO" id="GO:0004560">
    <property type="term" value="F:alpha-L-fucosidase activity"/>
    <property type="evidence" value="ECO:0007669"/>
    <property type="project" value="InterPro"/>
</dbReference>
<dbReference type="PANTHER" id="PTHR31084">
    <property type="entry name" value="ALPHA-L-FUCOSIDASE 2"/>
    <property type="match status" value="1"/>
</dbReference>
<dbReference type="SUPFAM" id="SSF48208">
    <property type="entry name" value="Six-hairpin glycosidases"/>
    <property type="match status" value="1"/>
</dbReference>
<dbReference type="PANTHER" id="PTHR31084:SF0">
    <property type="entry name" value="ALPHA-L-FUCOSIDASE 2"/>
    <property type="match status" value="1"/>
</dbReference>
<dbReference type="InterPro" id="IPR054363">
    <property type="entry name" value="GH95_cat"/>
</dbReference>
<feature type="domain" description="Alpha fucosidase A-like C-terminal" evidence="3">
    <location>
        <begin position="737"/>
        <end position="792"/>
    </location>
</feature>
<dbReference type="Pfam" id="PF14498">
    <property type="entry name" value="Glyco_hyd_65N_2"/>
    <property type="match status" value="1"/>
</dbReference>
<evidence type="ECO:0000259" key="2">
    <source>
        <dbReference type="Pfam" id="PF14498"/>
    </source>
</evidence>
<dbReference type="EMBL" id="LSDK01000113">
    <property type="protein sequence ID" value="KXB74723.1"/>
    <property type="molecule type" value="Genomic_DNA"/>
</dbReference>
<dbReference type="Proteomes" id="UP000070224">
    <property type="component" value="Unassembled WGS sequence"/>
</dbReference>
<dbReference type="AlphaFoldDB" id="A0A134B448"/>
<comment type="caution">
    <text evidence="5">The sequence shown here is derived from an EMBL/GenBank/DDBJ whole genome shotgun (WGS) entry which is preliminary data.</text>
</comment>
<feature type="signal peptide" evidence="1">
    <location>
        <begin position="1"/>
        <end position="23"/>
    </location>
</feature>
<evidence type="ECO:0000256" key="1">
    <source>
        <dbReference type="SAM" id="SignalP"/>
    </source>
</evidence>
<proteinExistence type="predicted"/>
<organism evidence="5 6">
    <name type="scientific">Porphyromonas somerae</name>
    <dbReference type="NCBI Taxonomy" id="322095"/>
    <lineage>
        <taxon>Bacteria</taxon>
        <taxon>Pseudomonadati</taxon>
        <taxon>Bacteroidota</taxon>
        <taxon>Bacteroidia</taxon>
        <taxon>Bacteroidales</taxon>
        <taxon>Porphyromonadaceae</taxon>
        <taxon>Porphyromonas</taxon>
    </lineage>
</organism>
<protein>
    <submittedName>
        <fullName evidence="5">Uncharacterized protein</fullName>
    </submittedName>
</protein>
<dbReference type="STRING" id="322095.HMPREF3185_01615"/>
<keyword evidence="1" id="KW-0732">Signal</keyword>
<name>A0A134B448_9PORP</name>
<evidence type="ECO:0000259" key="3">
    <source>
        <dbReference type="Pfam" id="PF21307"/>
    </source>
</evidence>
<feature type="domain" description="Glycosyl hydrolase family 95 catalytic" evidence="4">
    <location>
        <begin position="320"/>
        <end position="734"/>
    </location>
</feature>
<dbReference type="RefSeq" id="WP_060935757.1">
    <property type="nucleotide sequence ID" value="NZ_KQ960459.1"/>
</dbReference>
<dbReference type="InterPro" id="IPR027414">
    <property type="entry name" value="GH95_N_dom"/>
</dbReference>
<dbReference type="InterPro" id="IPR012341">
    <property type="entry name" value="6hp_glycosidase-like_sf"/>
</dbReference>
<accession>A0A134B448</accession>
<dbReference type="InterPro" id="IPR008928">
    <property type="entry name" value="6-hairpin_glycosidase_sf"/>
</dbReference>
<dbReference type="GO" id="GO:0005975">
    <property type="term" value="P:carbohydrate metabolic process"/>
    <property type="evidence" value="ECO:0007669"/>
    <property type="project" value="InterPro"/>
</dbReference>